<feature type="region of interest" description="Disordered" evidence="2">
    <location>
        <begin position="1"/>
        <end position="45"/>
    </location>
</feature>
<reference evidence="4" key="2">
    <citation type="submission" date="2023-05" db="EMBL/GenBank/DDBJ databases">
        <authorList>
            <person name="Schelkunov M.I."/>
        </authorList>
    </citation>
    <scope>NUCLEOTIDE SEQUENCE</scope>
    <source>
        <strain evidence="4">Hsosn_3</strain>
        <tissue evidence="4">Leaf</tissue>
    </source>
</reference>
<accession>A0AAD8ILE5</accession>
<dbReference type="Proteomes" id="UP001237642">
    <property type="component" value="Unassembled WGS sequence"/>
</dbReference>
<dbReference type="Pfam" id="PF07002">
    <property type="entry name" value="Copine"/>
    <property type="match status" value="1"/>
</dbReference>
<dbReference type="AlphaFoldDB" id="A0AAD8ILE5"/>
<dbReference type="PROSITE" id="PS50089">
    <property type="entry name" value="ZF_RING_2"/>
    <property type="match status" value="1"/>
</dbReference>
<dbReference type="SMART" id="SM00184">
    <property type="entry name" value="RING"/>
    <property type="match status" value="1"/>
</dbReference>
<evidence type="ECO:0000256" key="2">
    <source>
        <dbReference type="SAM" id="MobiDB-lite"/>
    </source>
</evidence>
<feature type="region of interest" description="Disordered" evidence="2">
    <location>
        <begin position="348"/>
        <end position="367"/>
    </location>
</feature>
<dbReference type="InterPro" id="IPR036465">
    <property type="entry name" value="vWFA_dom_sf"/>
</dbReference>
<dbReference type="GO" id="GO:0016567">
    <property type="term" value="P:protein ubiquitination"/>
    <property type="evidence" value="ECO:0007669"/>
    <property type="project" value="TreeGrafter"/>
</dbReference>
<keyword evidence="1" id="KW-0863">Zinc-finger</keyword>
<feature type="domain" description="RING-type" evidence="3">
    <location>
        <begin position="376"/>
        <end position="409"/>
    </location>
</feature>
<reference evidence="4" key="1">
    <citation type="submission" date="2023-02" db="EMBL/GenBank/DDBJ databases">
        <title>Genome of toxic invasive species Heracleum sosnowskyi carries increased number of genes despite the absence of recent whole-genome duplications.</title>
        <authorList>
            <person name="Schelkunov M."/>
            <person name="Shtratnikova V."/>
            <person name="Makarenko M."/>
            <person name="Klepikova A."/>
            <person name="Omelchenko D."/>
            <person name="Novikova G."/>
            <person name="Obukhova E."/>
            <person name="Bogdanov V."/>
            <person name="Penin A."/>
            <person name="Logacheva M."/>
        </authorList>
    </citation>
    <scope>NUCLEOTIDE SEQUENCE</scope>
    <source>
        <strain evidence="4">Hsosn_3</strain>
        <tissue evidence="4">Leaf</tissue>
    </source>
</reference>
<keyword evidence="5" id="KW-1185">Reference proteome</keyword>
<sequence length="421" mass="46306">MGNALSLSTKKPRSLSSDRPRTAGSNSSFRSVSSRSVVTSEAPSVQNKSSFSSWKASSKSFKYKKSNKYAFIPDNFSTLEEVTEALREAGLESSNLILGIDFTKSNEWTGKVSFNNRSLHAIGDTRNPYEKAISIVGKTLAPFDEDNLIPCFGFGDATTHDQEVFSFHSDHSPCQGFEEVLDCYRRVAPNIKLSGPTSYGPVVDAAIDIVEKSGGQYHILVIIADGQVTRSADIREKELSPQEEKTIQSIVNASVHPLSIVLVGVGDGPWEDMKKFDDKIPARKFDNFQFVNFTAIMSKNVTLSEKETAFAVAALMEIPIQYKAATEFGLVGNVTGKAKRIVPRGPPIPYTRRAVSSSREPNNLSTSEEDERNQVCAICLTNKKDMAFNCGHMTCRECGAQVSNCPICRQHISSRIRLYTG</sequence>
<feature type="compositionally biased region" description="Polar residues" evidence="2">
    <location>
        <begin position="354"/>
        <end position="366"/>
    </location>
</feature>
<dbReference type="EMBL" id="JAUIZM010000004">
    <property type="protein sequence ID" value="KAK1387937.1"/>
    <property type="molecule type" value="Genomic_DNA"/>
</dbReference>
<feature type="compositionally biased region" description="Polar residues" evidence="2">
    <location>
        <begin position="1"/>
        <end position="15"/>
    </location>
</feature>
<evidence type="ECO:0000256" key="1">
    <source>
        <dbReference type="PROSITE-ProRule" id="PRU00175"/>
    </source>
</evidence>
<proteinExistence type="predicted"/>
<organism evidence="4 5">
    <name type="scientific">Heracleum sosnowskyi</name>
    <dbReference type="NCBI Taxonomy" id="360622"/>
    <lineage>
        <taxon>Eukaryota</taxon>
        <taxon>Viridiplantae</taxon>
        <taxon>Streptophyta</taxon>
        <taxon>Embryophyta</taxon>
        <taxon>Tracheophyta</taxon>
        <taxon>Spermatophyta</taxon>
        <taxon>Magnoliopsida</taxon>
        <taxon>eudicotyledons</taxon>
        <taxon>Gunneridae</taxon>
        <taxon>Pentapetalae</taxon>
        <taxon>asterids</taxon>
        <taxon>campanulids</taxon>
        <taxon>Apiales</taxon>
        <taxon>Apiaceae</taxon>
        <taxon>Apioideae</taxon>
        <taxon>apioid superclade</taxon>
        <taxon>Tordylieae</taxon>
        <taxon>Tordyliinae</taxon>
        <taxon>Heracleum</taxon>
    </lineage>
</organism>
<keyword evidence="1" id="KW-0479">Metal-binding</keyword>
<dbReference type="InterPro" id="IPR052079">
    <property type="entry name" value="E3_ligase/Copine_domain"/>
</dbReference>
<keyword evidence="1" id="KW-0862">Zinc</keyword>
<dbReference type="SUPFAM" id="SSF53300">
    <property type="entry name" value="vWA-like"/>
    <property type="match status" value="1"/>
</dbReference>
<dbReference type="InterPro" id="IPR010734">
    <property type="entry name" value="Copine_C"/>
</dbReference>
<dbReference type="PANTHER" id="PTHR45751:SF16">
    <property type="entry name" value="E3 UBIQUITIN-PROTEIN LIGASE RGLG4"/>
    <property type="match status" value="1"/>
</dbReference>
<comment type="caution">
    <text evidence="4">The sequence shown here is derived from an EMBL/GenBank/DDBJ whole genome shotgun (WGS) entry which is preliminary data.</text>
</comment>
<dbReference type="InterPro" id="IPR001841">
    <property type="entry name" value="Znf_RING"/>
</dbReference>
<dbReference type="GO" id="GO:0004842">
    <property type="term" value="F:ubiquitin-protein transferase activity"/>
    <property type="evidence" value="ECO:0007669"/>
    <property type="project" value="TreeGrafter"/>
</dbReference>
<dbReference type="SMART" id="SM00327">
    <property type="entry name" value="VWA"/>
    <property type="match status" value="1"/>
</dbReference>
<dbReference type="InterPro" id="IPR002035">
    <property type="entry name" value="VWF_A"/>
</dbReference>
<evidence type="ECO:0000313" key="4">
    <source>
        <dbReference type="EMBL" id="KAK1387937.1"/>
    </source>
</evidence>
<gene>
    <name evidence="4" type="ORF">POM88_016115</name>
</gene>
<dbReference type="SUPFAM" id="SSF57850">
    <property type="entry name" value="RING/U-box"/>
    <property type="match status" value="1"/>
</dbReference>
<dbReference type="PANTHER" id="PTHR45751">
    <property type="entry name" value="COPINE FAMILY PROTEIN 1"/>
    <property type="match status" value="1"/>
</dbReference>
<name>A0AAD8ILE5_9APIA</name>
<evidence type="ECO:0000313" key="5">
    <source>
        <dbReference type="Proteomes" id="UP001237642"/>
    </source>
</evidence>
<dbReference type="InterPro" id="IPR013083">
    <property type="entry name" value="Znf_RING/FYVE/PHD"/>
</dbReference>
<dbReference type="GO" id="GO:0008270">
    <property type="term" value="F:zinc ion binding"/>
    <property type="evidence" value="ECO:0007669"/>
    <property type="project" value="UniProtKB-KW"/>
</dbReference>
<evidence type="ECO:0000259" key="3">
    <source>
        <dbReference type="PROSITE" id="PS50089"/>
    </source>
</evidence>
<feature type="compositionally biased region" description="Low complexity" evidence="2">
    <location>
        <begin position="25"/>
        <end position="40"/>
    </location>
</feature>
<keyword evidence="4" id="KW-0808">Transferase</keyword>
<dbReference type="GO" id="GO:0005634">
    <property type="term" value="C:nucleus"/>
    <property type="evidence" value="ECO:0007669"/>
    <property type="project" value="TreeGrafter"/>
</dbReference>
<dbReference type="Pfam" id="PF13920">
    <property type="entry name" value="zf-C3HC4_3"/>
    <property type="match status" value="1"/>
</dbReference>
<protein>
    <submittedName>
        <fullName evidence="4">RING-type E3 ubiquitin transferase</fullName>
    </submittedName>
</protein>
<dbReference type="Gene3D" id="3.30.40.10">
    <property type="entry name" value="Zinc/RING finger domain, C3HC4 (zinc finger)"/>
    <property type="match status" value="1"/>
</dbReference>